<accession>A0A0C3FLY1</accession>
<feature type="transmembrane region" description="Helical" evidence="5">
    <location>
        <begin position="190"/>
        <end position="209"/>
    </location>
</feature>
<keyword evidence="2 5" id="KW-0812">Transmembrane</keyword>
<evidence type="ECO:0000256" key="2">
    <source>
        <dbReference type="ARBA" id="ARBA00022692"/>
    </source>
</evidence>
<keyword evidence="7" id="KW-1185">Reference proteome</keyword>
<feature type="transmembrane region" description="Helical" evidence="5">
    <location>
        <begin position="269"/>
        <end position="295"/>
    </location>
</feature>
<evidence type="ECO:0008006" key="8">
    <source>
        <dbReference type="Google" id="ProtNLM"/>
    </source>
</evidence>
<evidence type="ECO:0000256" key="4">
    <source>
        <dbReference type="ARBA" id="ARBA00023136"/>
    </source>
</evidence>
<dbReference type="InterPro" id="IPR036259">
    <property type="entry name" value="MFS_trans_sf"/>
</dbReference>
<dbReference type="InterPro" id="IPR011701">
    <property type="entry name" value="MFS"/>
</dbReference>
<dbReference type="InParanoid" id="A0A0C3FLY1"/>
<dbReference type="AlphaFoldDB" id="A0A0C3FLY1"/>
<evidence type="ECO:0000313" key="7">
    <source>
        <dbReference type="Proteomes" id="UP000054166"/>
    </source>
</evidence>
<reference evidence="6 7" key="1">
    <citation type="submission" date="2014-04" db="EMBL/GenBank/DDBJ databases">
        <authorList>
            <consortium name="DOE Joint Genome Institute"/>
            <person name="Kuo A."/>
            <person name="Tarkka M."/>
            <person name="Buscot F."/>
            <person name="Kohler A."/>
            <person name="Nagy L.G."/>
            <person name="Floudas D."/>
            <person name="Copeland A."/>
            <person name="Barry K.W."/>
            <person name="Cichocki N."/>
            <person name="Veneault-Fourrey C."/>
            <person name="LaButti K."/>
            <person name="Lindquist E.A."/>
            <person name="Lipzen A."/>
            <person name="Lundell T."/>
            <person name="Morin E."/>
            <person name="Murat C."/>
            <person name="Sun H."/>
            <person name="Tunlid A."/>
            <person name="Henrissat B."/>
            <person name="Grigoriev I.V."/>
            <person name="Hibbett D.S."/>
            <person name="Martin F."/>
            <person name="Nordberg H.P."/>
            <person name="Cantor M.N."/>
            <person name="Hua S.X."/>
        </authorList>
    </citation>
    <scope>NUCLEOTIDE SEQUENCE [LARGE SCALE GENOMIC DNA]</scope>
    <source>
        <strain evidence="6 7">F 1598</strain>
    </source>
</reference>
<feature type="transmembrane region" description="Helical" evidence="5">
    <location>
        <begin position="331"/>
        <end position="351"/>
    </location>
</feature>
<dbReference type="GO" id="GO:0022857">
    <property type="term" value="F:transmembrane transporter activity"/>
    <property type="evidence" value="ECO:0007669"/>
    <property type="project" value="InterPro"/>
</dbReference>
<sequence>MPTTTDPGTGIMRHVRLTFICVSVVTNALFAGGIFIFPLFSPALALHLKLTQPQLTTIVLAGMMGQYPFAALVGKVIDQYGPWSCSLVSAVLFSTGFGLFSSEIAKTPDNITQPSLTSFRNLTFFFFLAGLGTVFSLFSSLFAASKTFPNYLGIASGASMALFGLSPLFLSVLASNFFTDPVTGLNVTRFLKFHAMVSGCVHLVGAITLRRLPLVSEHNERCIYDPEQTAEPDERSALLPVKPPNDVEVLIVPVNEHGSLVDLLRDRNFWTLFFVALVVLGSCEMVLSNIGTIVLSLPPALSPSGTNVVDILSTDSVTSTQVRVLSLSNTISRLLVGPVADFVSPIVSYLPNGDRQYPRKHRVSRIAFLVGSTILLAGTYFWMEVGIRSQTAVWALSVGAGISYGVTFTILPSLVSSIWGLSNVGRNFGIITYAPFIGTPFFSYLYAFVSAGHTETDQGSVCKGVECWQLTFWIGFAGALVALCGSGMLWRQWKGKV</sequence>
<feature type="transmembrane region" description="Helical" evidence="5">
    <location>
        <begin position="468"/>
        <end position="490"/>
    </location>
</feature>
<keyword evidence="4 5" id="KW-0472">Membrane</keyword>
<dbReference type="Gene3D" id="1.20.1250.20">
    <property type="entry name" value="MFS general substrate transporter like domains"/>
    <property type="match status" value="1"/>
</dbReference>
<gene>
    <name evidence="6" type="ORF">PILCRDRAFT_821981</name>
</gene>
<dbReference type="GO" id="GO:0000329">
    <property type="term" value="C:fungal-type vacuole membrane"/>
    <property type="evidence" value="ECO:0007669"/>
    <property type="project" value="TreeGrafter"/>
</dbReference>
<feature type="transmembrane region" description="Helical" evidence="5">
    <location>
        <begin position="151"/>
        <end position="170"/>
    </location>
</feature>
<dbReference type="OrthoDB" id="410267at2759"/>
<organism evidence="6 7">
    <name type="scientific">Piloderma croceum (strain F 1598)</name>
    <dbReference type="NCBI Taxonomy" id="765440"/>
    <lineage>
        <taxon>Eukaryota</taxon>
        <taxon>Fungi</taxon>
        <taxon>Dikarya</taxon>
        <taxon>Basidiomycota</taxon>
        <taxon>Agaricomycotina</taxon>
        <taxon>Agaricomycetes</taxon>
        <taxon>Agaricomycetidae</taxon>
        <taxon>Atheliales</taxon>
        <taxon>Atheliaceae</taxon>
        <taxon>Piloderma</taxon>
    </lineage>
</organism>
<dbReference type="SUPFAM" id="SSF103473">
    <property type="entry name" value="MFS general substrate transporter"/>
    <property type="match status" value="1"/>
</dbReference>
<reference evidence="7" key="2">
    <citation type="submission" date="2015-01" db="EMBL/GenBank/DDBJ databases">
        <title>Evolutionary Origins and Diversification of the Mycorrhizal Mutualists.</title>
        <authorList>
            <consortium name="DOE Joint Genome Institute"/>
            <consortium name="Mycorrhizal Genomics Consortium"/>
            <person name="Kohler A."/>
            <person name="Kuo A."/>
            <person name="Nagy L.G."/>
            <person name="Floudas D."/>
            <person name="Copeland A."/>
            <person name="Barry K.W."/>
            <person name="Cichocki N."/>
            <person name="Veneault-Fourrey C."/>
            <person name="LaButti K."/>
            <person name="Lindquist E.A."/>
            <person name="Lipzen A."/>
            <person name="Lundell T."/>
            <person name="Morin E."/>
            <person name="Murat C."/>
            <person name="Riley R."/>
            <person name="Ohm R."/>
            <person name="Sun H."/>
            <person name="Tunlid A."/>
            <person name="Henrissat B."/>
            <person name="Grigoriev I.V."/>
            <person name="Hibbett D.S."/>
            <person name="Martin F."/>
        </authorList>
    </citation>
    <scope>NUCLEOTIDE SEQUENCE [LARGE SCALE GENOMIC DNA]</scope>
    <source>
        <strain evidence="7">F 1598</strain>
    </source>
</reference>
<dbReference type="PANTHER" id="PTHR21576:SF158">
    <property type="entry name" value="RIBOSOMAL RNA-PROCESSING PROTEIN 12-LIKE CONSERVED DOMAIN-CONTAINING PROTEIN"/>
    <property type="match status" value="1"/>
</dbReference>
<feature type="transmembrane region" description="Helical" evidence="5">
    <location>
        <begin position="80"/>
        <end position="102"/>
    </location>
</feature>
<name>A0A0C3FLY1_PILCF</name>
<evidence type="ECO:0000313" key="6">
    <source>
        <dbReference type="EMBL" id="KIM80724.1"/>
    </source>
</evidence>
<evidence type="ECO:0000256" key="1">
    <source>
        <dbReference type="ARBA" id="ARBA00004141"/>
    </source>
</evidence>
<feature type="transmembrane region" description="Helical" evidence="5">
    <location>
        <begin position="52"/>
        <end position="73"/>
    </location>
</feature>
<keyword evidence="3 5" id="KW-1133">Transmembrane helix</keyword>
<dbReference type="Pfam" id="PF07690">
    <property type="entry name" value="MFS_1"/>
    <property type="match status" value="1"/>
</dbReference>
<dbReference type="HOGENOM" id="CLU_012596_2_1_1"/>
<evidence type="ECO:0000256" key="3">
    <source>
        <dbReference type="ARBA" id="ARBA00022989"/>
    </source>
</evidence>
<dbReference type="EMBL" id="KN833002">
    <property type="protein sequence ID" value="KIM80724.1"/>
    <property type="molecule type" value="Genomic_DNA"/>
</dbReference>
<protein>
    <recommendedName>
        <fullName evidence="8">Nodulin-like domain-containing protein</fullName>
    </recommendedName>
</protein>
<proteinExistence type="predicted"/>
<dbReference type="PANTHER" id="PTHR21576">
    <property type="entry name" value="UNCHARACTERIZED NODULIN-LIKE PROTEIN"/>
    <property type="match status" value="1"/>
</dbReference>
<feature type="transmembrane region" description="Helical" evidence="5">
    <location>
        <begin position="394"/>
        <end position="415"/>
    </location>
</feature>
<dbReference type="Proteomes" id="UP000054166">
    <property type="component" value="Unassembled WGS sequence"/>
</dbReference>
<feature type="transmembrane region" description="Helical" evidence="5">
    <location>
        <begin position="17"/>
        <end position="40"/>
    </location>
</feature>
<evidence type="ECO:0000256" key="5">
    <source>
        <dbReference type="SAM" id="Phobius"/>
    </source>
</evidence>
<feature type="transmembrane region" description="Helical" evidence="5">
    <location>
        <begin position="427"/>
        <end position="448"/>
    </location>
</feature>
<feature type="transmembrane region" description="Helical" evidence="5">
    <location>
        <begin position="363"/>
        <end position="382"/>
    </location>
</feature>
<dbReference type="STRING" id="765440.A0A0C3FLY1"/>
<comment type="subcellular location">
    <subcellularLocation>
        <location evidence="1">Membrane</location>
        <topology evidence="1">Multi-pass membrane protein</topology>
    </subcellularLocation>
</comment>
<feature type="transmembrane region" description="Helical" evidence="5">
    <location>
        <begin position="122"/>
        <end position="144"/>
    </location>
</feature>